<evidence type="ECO:0000313" key="2">
    <source>
        <dbReference type="Proteomes" id="UP000242770"/>
    </source>
</evidence>
<gene>
    <name evidence="1" type="primary">SSCI32770.1</name>
</gene>
<name>A0A0F7RZA7_9BASI</name>
<evidence type="ECO:0000313" key="1">
    <source>
        <dbReference type="EMBL" id="CDR99972.1"/>
    </source>
</evidence>
<keyword evidence="2" id="KW-1185">Reference proteome</keyword>
<sequence>MSPAQLFISSITWYDDYAILLLPASKTDPFRLGMLLVIPKYAGHSFCQGAATWAASQGVNAKTIKHH</sequence>
<dbReference type="AlphaFoldDB" id="A0A0F7RZA7"/>
<proteinExistence type="predicted"/>
<accession>A0A0F7RZA7</accession>
<reference evidence="2" key="1">
    <citation type="submission" date="2014-06" db="EMBL/GenBank/DDBJ databases">
        <authorList>
            <person name="Berkman P.J."/>
        </authorList>
    </citation>
    <scope>NUCLEOTIDE SEQUENCE [LARGE SCALE GENOMIC DNA]</scope>
</reference>
<dbReference type="Proteomes" id="UP000242770">
    <property type="component" value="Unassembled WGS sequence"/>
</dbReference>
<dbReference type="EMBL" id="CCFA01001811">
    <property type="protein sequence ID" value="CDR99972.1"/>
    <property type="molecule type" value="Genomic_DNA"/>
</dbReference>
<organism evidence="1 2">
    <name type="scientific">Sporisorium scitamineum</name>
    <dbReference type="NCBI Taxonomy" id="49012"/>
    <lineage>
        <taxon>Eukaryota</taxon>
        <taxon>Fungi</taxon>
        <taxon>Dikarya</taxon>
        <taxon>Basidiomycota</taxon>
        <taxon>Ustilaginomycotina</taxon>
        <taxon>Ustilaginomycetes</taxon>
        <taxon>Ustilaginales</taxon>
        <taxon>Ustilaginaceae</taxon>
        <taxon>Sporisorium</taxon>
    </lineage>
</organism>
<protein>
    <submittedName>
        <fullName evidence="1">Uncharacterized protein</fullName>
    </submittedName>
</protein>